<name>A0A2S7MYI5_9BACI</name>
<gene>
    <name evidence="1" type="ORF">CYL18_12765</name>
</gene>
<dbReference type="OrthoDB" id="6194521at2"/>
<keyword evidence="2" id="KW-1185">Reference proteome</keyword>
<dbReference type="RefSeq" id="WP_104849905.1">
    <property type="nucleotide sequence ID" value="NZ_PKOZ01000007.1"/>
</dbReference>
<dbReference type="Proteomes" id="UP000239663">
    <property type="component" value="Unassembled WGS sequence"/>
</dbReference>
<accession>A0A2S7MYI5</accession>
<sequence length="163" mass="18682">MNSDYLMHELKEYVLKHQLKTVVFESSLLRSAPIQTEEKELLNFIETERKPSLQQILFSFIDQTGKTDAEIYTRAGIDRKLFSKIRTNSAYHPSKRTLLALGMALQLNKSDMDVLLQAAGYSLSKSETSDLIIQFFLEKNIYDIDLVNQGLYSMNLKPLTGIL</sequence>
<evidence type="ECO:0000313" key="1">
    <source>
        <dbReference type="EMBL" id="PQD94830.1"/>
    </source>
</evidence>
<evidence type="ECO:0008006" key="3">
    <source>
        <dbReference type="Google" id="ProtNLM"/>
    </source>
</evidence>
<organism evidence="1 2">
    <name type="scientific">Pradoshia eiseniae</name>
    <dbReference type="NCBI Taxonomy" id="2064768"/>
    <lineage>
        <taxon>Bacteria</taxon>
        <taxon>Bacillati</taxon>
        <taxon>Bacillota</taxon>
        <taxon>Bacilli</taxon>
        <taxon>Bacillales</taxon>
        <taxon>Bacillaceae</taxon>
        <taxon>Pradoshia</taxon>
    </lineage>
</organism>
<reference evidence="1 2" key="1">
    <citation type="submission" date="2017-12" db="EMBL/GenBank/DDBJ databases">
        <title>Taxonomic description and draft genome of Pradoshia cofamensis Gen. nov., sp. nov., a thermotolerant bacillale isolated from anterior gut of earthworm Eisenia fetida.</title>
        <authorList>
            <person name="Saha T."/>
            <person name="Chakraborty R."/>
        </authorList>
    </citation>
    <scope>NUCLEOTIDE SEQUENCE [LARGE SCALE GENOMIC DNA]</scope>
    <source>
        <strain evidence="1 2">EAG3</strain>
    </source>
</reference>
<comment type="caution">
    <text evidence="1">The sequence shown here is derived from an EMBL/GenBank/DDBJ whole genome shotgun (WGS) entry which is preliminary data.</text>
</comment>
<dbReference type="AlphaFoldDB" id="A0A2S7MYI5"/>
<evidence type="ECO:0000313" key="2">
    <source>
        <dbReference type="Proteomes" id="UP000239663"/>
    </source>
</evidence>
<proteinExistence type="predicted"/>
<protein>
    <recommendedName>
        <fullName evidence="3">Appr-1-p processing protein</fullName>
    </recommendedName>
</protein>
<dbReference type="EMBL" id="PKOZ01000007">
    <property type="protein sequence ID" value="PQD94830.1"/>
    <property type="molecule type" value="Genomic_DNA"/>
</dbReference>